<dbReference type="OrthoDB" id="744748at2"/>
<evidence type="ECO:0000313" key="1">
    <source>
        <dbReference type="EMBL" id="SDM19235.1"/>
    </source>
</evidence>
<gene>
    <name evidence="1" type="ORF">SAMN05421820_103154</name>
</gene>
<evidence type="ECO:0000313" key="2">
    <source>
        <dbReference type="Proteomes" id="UP000183200"/>
    </source>
</evidence>
<dbReference type="PROSITE" id="PS51257">
    <property type="entry name" value="PROKAR_LIPOPROTEIN"/>
    <property type="match status" value="1"/>
</dbReference>
<protein>
    <submittedName>
        <fullName evidence="1">Uncharacterized protein</fullName>
    </submittedName>
</protein>
<dbReference type="RefSeq" id="WP_074605824.1">
    <property type="nucleotide sequence ID" value="NZ_FNGY01000003.1"/>
</dbReference>
<proteinExistence type="predicted"/>
<accession>A0A1G9RA02</accession>
<dbReference type="AlphaFoldDB" id="A0A1G9RA02"/>
<sequence>MKKNILFSALLLGALVSCKKKDLNSEPPVLPPVKLEYSKLSIEKHKEALEDNGINFLAKINTLPNEKFIAALTRLAELDLEIMSNSVVGRQIISTSFAAKNNNVDRVFSALTSANTGVKSGALNEFYGIYTFDSKLNKWTKTASGDKFEINYPATASATENNAVLTATYTASKVTASVDGTTYELPAAVNATLKVDGKEELKLASTYEFNTDGTPLKTNINLALGSFAFKIDISNDLKVLNSSLSISKGTETLFSLNVTGNGNTNFNVIKDAERFEEVLKNANTAMQIMNIQIAGQIDIKAIADAEKANENLPEKEKYKKKAEAYNANANVLAFYKKENAIIAKSELVSIEDSYTYTYYDYEKGKEVTETNFYYSTEPRLVFQDGSKLSMKEFTQSGFKKLITDFEAYANRF</sequence>
<dbReference type="Proteomes" id="UP000183200">
    <property type="component" value="Unassembled WGS sequence"/>
</dbReference>
<name>A0A1G9RA02_9SPHI</name>
<dbReference type="EMBL" id="FNGY01000003">
    <property type="protein sequence ID" value="SDM19235.1"/>
    <property type="molecule type" value="Genomic_DNA"/>
</dbReference>
<reference evidence="2" key="1">
    <citation type="submission" date="2016-10" db="EMBL/GenBank/DDBJ databases">
        <authorList>
            <person name="Varghese N."/>
            <person name="Submissions S."/>
        </authorList>
    </citation>
    <scope>NUCLEOTIDE SEQUENCE [LARGE SCALE GENOMIC DNA]</scope>
    <source>
        <strain evidence="2">DSM 19110</strain>
    </source>
</reference>
<organism evidence="1 2">
    <name type="scientific">Pedobacter steynii</name>
    <dbReference type="NCBI Taxonomy" id="430522"/>
    <lineage>
        <taxon>Bacteria</taxon>
        <taxon>Pseudomonadati</taxon>
        <taxon>Bacteroidota</taxon>
        <taxon>Sphingobacteriia</taxon>
        <taxon>Sphingobacteriales</taxon>
        <taxon>Sphingobacteriaceae</taxon>
        <taxon>Pedobacter</taxon>
    </lineage>
</organism>
<keyword evidence="2" id="KW-1185">Reference proteome</keyword>